<dbReference type="GeneID" id="89975792"/>
<dbReference type="PANTHER" id="PTHR23501:SF109">
    <property type="entry name" value="MAJOR FACILITATOR SUPERFAMILY (MFS) PROFILE DOMAIN-CONTAINING PROTEIN-RELATED"/>
    <property type="match status" value="1"/>
</dbReference>
<evidence type="ECO:0000256" key="2">
    <source>
        <dbReference type="ARBA" id="ARBA00022448"/>
    </source>
</evidence>
<reference evidence="9 10" key="1">
    <citation type="submission" date="2023-08" db="EMBL/GenBank/DDBJ databases">
        <title>Black Yeasts Isolated from many extreme environments.</title>
        <authorList>
            <person name="Coleine C."/>
            <person name="Stajich J.E."/>
            <person name="Selbmann L."/>
        </authorList>
    </citation>
    <scope>NUCLEOTIDE SEQUENCE [LARGE SCALE GENOMIC DNA]</scope>
    <source>
        <strain evidence="9 10">CCFEE 5792</strain>
    </source>
</reference>
<comment type="subcellular location">
    <subcellularLocation>
        <location evidence="1">Membrane</location>
        <topology evidence="1">Multi-pass membrane protein</topology>
    </subcellularLocation>
</comment>
<evidence type="ECO:0000256" key="7">
    <source>
        <dbReference type="SAM" id="Phobius"/>
    </source>
</evidence>
<feature type="transmembrane region" description="Helical" evidence="7">
    <location>
        <begin position="71"/>
        <end position="89"/>
    </location>
</feature>
<dbReference type="Proteomes" id="UP001358417">
    <property type="component" value="Unassembled WGS sequence"/>
</dbReference>
<feature type="transmembrane region" description="Helical" evidence="7">
    <location>
        <begin position="188"/>
        <end position="209"/>
    </location>
</feature>
<evidence type="ECO:0000256" key="5">
    <source>
        <dbReference type="ARBA" id="ARBA00023136"/>
    </source>
</evidence>
<feature type="compositionally biased region" description="Basic and acidic residues" evidence="6">
    <location>
        <begin position="470"/>
        <end position="481"/>
    </location>
</feature>
<feature type="transmembrane region" description="Helical" evidence="7">
    <location>
        <begin position="258"/>
        <end position="281"/>
    </location>
</feature>
<keyword evidence="2" id="KW-0813">Transport</keyword>
<feature type="transmembrane region" description="Helical" evidence="7">
    <location>
        <begin position="230"/>
        <end position="252"/>
    </location>
</feature>
<feature type="domain" description="Major facilitator superfamily (MFS) profile" evidence="8">
    <location>
        <begin position="34"/>
        <end position="448"/>
    </location>
</feature>
<feature type="region of interest" description="Disordered" evidence="6">
    <location>
        <begin position="462"/>
        <end position="481"/>
    </location>
</feature>
<dbReference type="EMBL" id="JAVRRD010000003">
    <property type="protein sequence ID" value="KAK5061085.1"/>
    <property type="molecule type" value="Genomic_DNA"/>
</dbReference>
<feature type="transmembrane region" description="Helical" evidence="7">
    <location>
        <begin position="34"/>
        <end position="59"/>
    </location>
</feature>
<dbReference type="GO" id="GO:0022857">
    <property type="term" value="F:transmembrane transporter activity"/>
    <property type="evidence" value="ECO:0007669"/>
    <property type="project" value="InterPro"/>
</dbReference>
<dbReference type="PANTHER" id="PTHR23501">
    <property type="entry name" value="MAJOR FACILITATOR SUPERFAMILY"/>
    <property type="match status" value="1"/>
</dbReference>
<keyword evidence="4 7" id="KW-1133">Transmembrane helix</keyword>
<feature type="transmembrane region" description="Helical" evidence="7">
    <location>
        <begin position="301"/>
        <end position="323"/>
    </location>
</feature>
<evidence type="ECO:0000313" key="10">
    <source>
        <dbReference type="Proteomes" id="UP001358417"/>
    </source>
</evidence>
<evidence type="ECO:0000256" key="3">
    <source>
        <dbReference type="ARBA" id="ARBA00022692"/>
    </source>
</evidence>
<accession>A0AAV9NPF6</accession>
<comment type="caution">
    <text evidence="9">The sequence shown here is derived from an EMBL/GenBank/DDBJ whole genome shotgun (WGS) entry which is preliminary data.</text>
</comment>
<feature type="transmembrane region" description="Helical" evidence="7">
    <location>
        <begin position="158"/>
        <end position="176"/>
    </location>
</feature>
<evidence type="ECO:0000256" key="1">
    <source>
        <dbReference type="ARBA" id="ARBA00004141"/>
    </source>
</evidence>
<evidence type="ECO:0000259" key="8">
    <source>
        <dbReference type="PROSITE" id="PS50850"/>
    </source>
</evidence>
<gene>
    <name evidence="9" type="ORF">LTR84_007627</name>
</gene>
<dbReference type="InterPro" id="IPR020846">
    <property type="entry name" value="MFS_dom"/>
</dbReference>
<feature type="transmembrane region" description="Helical" evidence="7">
    <location>
        <begin position="125"/>
        <end position="146"/>
    </location>
</feature>
<name>A0AAV9NPF6_9EURO</name>
<dbReference type="InterPro" id="IPR036259">
    <property type="entry name" value="MFS_trans_sf"/>
</dbReference>
<dbReference type="AlphaFoldDB" id="A0AAV9NPF6"/>
<dbReference type="PROSITE" id="PS50850">
    <property type="entry name" value="MFS"/>
    <property type="match status" value="1"/>
</dbReference>
<dbReference type="GO" id="GO:0005886">
    <property type="term" value="C:plasma membrane"/>
    <property type="evidence" value="ECO:0007669"/>
    <property type="project" value="TreeGrafter"/>
</dbReference>
<keyword evidence="10" id="KW-1185">Reference proteome</keyword>
<dbReference type="RefSeq" id="XP_064710182.1">
    <property type="nucleotide sequence ID" value="XM_064851179.1"/>
</dbReference>
<organism evidence="9 10">
    <name type="scientific">Exophiala bonariae</name>
    <dbReference type="NCBI Taxonomy" id="1690606"/>
    <lineage>
        <taxon>Eukaryota</taxon>
        <taxon>Fungi</taxon>
        <taxon>Dikarya</taxon>
        <taxon>Ascomycota</taxon>
        <taxon>Pezizomycotina</taxon>
        <taxon>Eurotiomycetes</taxon>
        <taxon>Chaetothyriomycetidae</taxon>
        <taxon>Chaetothyriales</taxon>
        <taxon>Herpotrichiellaceae</taxon>
        <taxon>Exophiala</taxon>
    </lineage>
</organism>
<feature type="transmembrane region" description="Helical" evidence="7">
    <location>
        <begin position="419"/>
        <end position="441"/>
    </location>
</feature>
<keyword evidence="3 7" id="KW-0812">Transmembrane</keyword>
<dbReference type="SUPFAM" id="SSF103473">
    <property type="entry name" value="MFS general substrate transporter"/>
    <property type="match status" value="1"/>
</dbReference>
<keyword evidence="5 7" id="KW-0472">Membrane</keyword>
<dbReference type="Gene3D" id="1.20.1250.20">
    <property type="entry name" value="MFS general substrate transporter like domains"/>
    <property type="match status" value="1"/>
</dbReference>
<evidence type="ECO:0000256" key="6">
    <source>
        <dbReference type="SAM" id="MobiDB-lite"/>
    </source>
</evidence>
<dbReference type="InterPro" id="IPR010573">
    <property type="entry name" value="MFS_Str1/Tri12-like"/>
</dbReference>
<feature type="transmembrane region" description="Helical" evidence="7">
    <location>
        <begin position="343"/>
        <end position="365"/>
    </location>
</feature>
<evidence type="ECO:0000256" key="4">
    <source>
        <dbReference type="ARBA" id="ARBA00022989"/>
    </source>
</evidence>
<proteinExistence type="predicted"/>
<protein>
    <recommendedName>
        <fullName evidence="8">Major facilitator superfamily (MFS) profile domain-containing protein</fullName>
    </recommendedName>
</protein>
<evidence type="ECO:0000313" key="9">
    <source>
        <dbReference type="EMBL" id="KAK5061085.1"/>
    </source>
</evidence>
<sequence>MVHTETIEGVPQDNGGSYNEVQDYESRSIDLRTILGLLALGVTYEACVFSLTLPAAILLTINEGVGPSNNIAWAVTSWALASAVVMTIAGRCGDIFGRKNFFLVGNLLGAVGCAIASRATTASLIILGGAFLGLSAGLQQLAFAAASEIVPKKNRGQSFAFMSLVSIPGSSFGGPIANQLVAQGSWKWAYYVCLIVNVVAFILILVFYWPPDFLGLHPDGKTRRQQFFELDFVGLLLFGGGLTVFLVGIGFGGNPYPWTSAVVLAPTIIGGLFVFVAFPLWEVYGPNNIAKLCPPRIWQDIRAVVVPLVVSFTGGMALITQLLKAGVILGVNATSNEHTPARAIVLVGLASLMIGATNCMSILIVQLGARDEDIGLATGLVNSVRATGGAIGVAIYSSLLTNRVSSTWAKDIGRALTQAGLPAASLTPFLSLAIIAALFVADVDKRLTKQVNIQLARPHLGGSGNSKAKVLHEPEDQCNRH</sequence>
<dbReference type="Pfam" id="PF06609">
    <property type="entry name" value="TRI12"/>
    <property type="match status" value="2"/>
</dbReference>